<comment type="caution">
    <text evidence="1">The sequence shown here is derived from an EMBL/GenBank/DDBJ whole genome shotgun (WGS) entry which is preliminary data.</text>
</comment>
<reference evidence="1" key="1">
    <citation type="submission" date="2021-09" db="EMBL/GenBank/DDBJ databases">
        <authorList>
            <consortium name="AG Swart"/>
            <person name="Singh M."/>
            <person name="Singh A."/>
            <person name="Seah K."/>
            <person name="Emmerich C."/>
        </authorList>
    </citation>
    <scope>NUCLEOTIDE SEQUENCE</scope>
    <source>
        <strain evidence="1">ATCC30299</strain>
    </source>
</reference>
<dbReference type="Proteomes" id="UP001162131">
    <property type="component" value="Unassembled WGS sequence"/>
</dbReference>
<accession>A0AAU9J1A8</accession>
<organism evidence="1 2">
    <name type="scientific">Blepharisma stoltei</name>
    <dbReference type="NCBI Taxonomy" id="1481888"/>
    <lineage>
        <taxon>Eukaryota</taxon>
        <taxon>Sar</taxon>
        <taxon>Alveolata</taxon>
        <taxon>Ciliophora</taxon>
        <taxon>Postciliodesmatophora</taxon>
        <taxon>Heterotrichea</taxon>
        <taxon>Heterotrichida</taxon>
        <taxon>Blepharismidae</taxon>
        <taxon>Blepharisma</taxon>
    </lineage>
</organism>
<protein>
    <submittedName>
        <fullName evidence="1">Uncharacterized protein</fullName>
    </submittedName>
</protein>
<gene>
    <name evidence="1" type="ORF">BSTOLATCC_MIC24205</name>
</gene>
<evidence type="ECO:0000313" key="2">
    <source>
        <dbReference type="Proteomes" id="UP001162131"/>
    </source>
</evidence>
<dbReference type="EMBL" id="CAJZBQ010000023">
    <property type="protein sequence ID" value="CAG9319654.1"/>
    <property type="molecule type" value="Genomic_DNA"/>
</dbReference>
<dbReference type="AlphaFoldDB" id="A0AAU9J1A8"/>
<sequence>MEFLSLDHFSCIASPLLSCATRELDNIAAIQTRTYPLLMMQPKQPGRIKNTICVWKENYEDQVVWAANSQIRTLKLSLNGLTLALPDAINKELFSTILQLEQFENGIAVRTSANLHILDKNLEEISRIEIKTLEINKNPIFQDQLGYLHDSQFSVFQEKPFSISLIENYLGFQYYFHPGQALLFNSRKICLRDIRESRESEVLSVKNTKDISCLDYSFSIAVLNSALEIYDCRFWRDPVMKYNPPFDFTHPQFLVQFPDRSLMYRDGMIQETQSKLFGISENHIEEYNTDMRTNDIDLELILEIGEKKDRLARIANCLSYKSPEAKLQGIEQLEINNKRYWLQSCQRGGLYLEDCNSKLTHCFLEMVKNKPFQQTLESSTEKVVDKRDFLQNLFNEKIEVAKSAPPKLILEDQFEYEDFEDDI</sequence>
<name>A0AAU9J1A8_9CILI</name>
<proteinExistence type="predicted"/>
<keyword evidence="2" id="KW-1185">Reference proteome</keyword>
<evidence type="ECO:0000313" key="1">
    <source>
        <dbReference type="EMBL" id="CAG9319654.1"/>
    </source>
</evidence>